<accession>A0A6A5YFY4</accession>
<name>A0A6A5YFY4_9PLEO</name>
<evidence type="ECO:0000256" key="1">
    <source>
        <dbReference type="SAM" id="MobiDB-lite"/>
    </source>
</evidence>
<feature type="region of interest" description="Disordered" evidence="1">
    <location>
        <begin position="1"/>
        <end position="21"/>
    </location>
</feature>
<protein>
    <submittedName>
        <fullName evidence="2">Uncharacterized protein</fullName>
    </submittedName>
</protein>
<dbReference type="Proteomes" id="UP000799770">
    <property type="component" value="Unassembled WGS sequence"/>
</dbReference>
<keyword evidence="3" id="KW-1185">Reference proteome</keyword>
<sequence length="99" mass="10902">MGTVLWHSKTRKTRQRKDDTASLPRRGCLLVLWGSSADRRRLGNRTEHAASDIRPAYQTVQDAADVNGGKMVFDSAAWACVELDMLLIICMQEGVSGPG</sequence>
<organism evidence="2 3">
    <name type="scientific">Lophiotrema nucula</name>
    <dbReference type="NCBI Taxonomy" id="690887"/>
    <lineage>
        <taxon>Eukaryota</taxon>
        <taxon>Fungi</taxon>
        <taxon>Dikarya</taxon>
        <taxon>Ascomycota</taxon>
        <taxon>Pezizomycotina</taxon>
        <taxon>Dothideomycetes</taxon>
        <taxon>Pleosporomycetidae</taxon>
        <taxon>Pleosporales</taxon>
        <taxon>Lophiotremataceae</taxon>
        <taxon>Lophiotrema</taxon>
    </lineage>
</organism>
<dbReference type="AlphaFoldDB" id="A0A6A5YFY4"/>
<proteinExistence type="predicted"/>
<dbReference type="EMBL" id="ML977367">
    <property type="protein sequence ID" value="KAF2106026.1"/>
    <property type="molecule type" value="Genomic_DNA"/>
</dbReference>
<evidence type="ECO:0000313" key="2">
    <source>
        <dbReference type="EMBL" id="KAF2106026.1"/>
    </source>
</evidence>
<reference evidence="2" key="1">
    <citation type="journal article" date="2020" name="Stud. Mycol.">
        <title>101 Dothideomycetes genomes: a test case for predicting lifestyles and emergence of pathogens.</title>
        <authorList>
            <person name="Haridas S."/>
            <person name="Albert R."/>
            <person name="Binder M."/>
            <person name="Bloem J."/>
            <person name="Labutti K."/>
            <person name="Salamov A."/>
            <person name="Andreopoulos B."/>
            <person name="Baker S."/>
            <person name="Barry K."/>
            <person name="Bills G."/>
            <person name="Bluhm B."/>
            <person name="Cannon C."/>
            <person name="Castanera R."/>
            <person name="Culley D."/>
            <person name="Daum C."/>
            <person name="Ezra D."/>
            <person name="Gonzalez J."/>
            <person name="Henrissat B."/>
            <person name="Kuo A."/>
            <person name="Liang C."/>
            <person name="Lipzen A."/>
            <person name="Lutzoni F."/>
            <person name="Magnuson J."/>
            <person name="Mondo S."/>
            <person name="Nolan M."/>
            <person name="Ohm R."/>
            <person name="Pangilinan J."/>
            <person name="Park H.-J."/>
            <person name="Ramirez L."/>
            <person name="Alfaro M."/>
            <person name="Sun H."/>
            <person name="Tritt A."/>
            <person name="Yoshinaga Y."/>
            <person name="Zwiers L.-H."/>
            <person name="Turgeon B."/>
            <person name="Goodwin S."/>
            <person name="Spatafora J."/>
            <person name="Crous P."/>
            <person name="Grigoriev I."/>
        </authorList>
    </citation>
    <scope>NUCLEOTIDE SEQUENCE</scope>
    <source>
        <strain evidence="2">CBS 627.86</strain>
    </source>
</reference>
<evidence type="ECO:0000313" key="3">
    <source>
        <dbReference type="Proteomes" id="UP000799770"/>
    </source>
</evidence>
<gene>
    <name evidence="2" type="ORF">BDV96DRAFT_655036</name>
</gene>